<protein>
    <submittedName>
        <fullName evidence="2">Uncharacterized protein</fullName>
    </submittedName>
</protein>
<reference evidence="2" key="1">
    <citation type="submission" date="2021-06" db="EMBL/GenBank/DDBJ databases">
        <title>Comparative genomics, transcriptomics and evolutionary studies reveal genomic signatures of adaptation to plant cell wall in hemibiotrophic fungi.</title>
        <authorList>
            <consortium name="DOE Joint Genome Institute"/>
            <person name="Baroncelli R."/>
            <person name="Diaz J.F."/>
            <person name="Benocci T."/>
            <person name="Peng M."/>
            <person name="Battaglia E."/>
            <person name="Haridas S."/>
            <person name="Andreopoulos W."/>
            <person name="Labutti K."/>
            <person name="Pangilinan J."/>
            <person name="Floch G.L."/>
            <person name="Makela M.R."/>
            <person name="Henrissat B."/>
            <person name="Grigoriev I.V."/>
            <person name="Crouch J.A."/>
            <person name="De Vries R.P."/>
            <person name="Sukno S.A."/>
            <person name="Thon M.R."/>
        </authorList>
    </citation>
    <scope>NUCLEOTIDE SEQUENCE</scope>
    <source>
        <strain evidence="2">MAFF235873</strain>
    </source>
</reference>
<dbReference type="AlphaFoldDB" id="A0AAD9H3H0"/>
<evidence type="ECO:0000313" key="3">
    <source>
        <dbReference type="Proteomes" id="UP001232148"/>
    </source>
</evidence>
<organism evidence="2 3">
    <name type="scientific">Colletotrichum zoysiae</name>
    <dbReference type="NCBI Taxonomy" id="1216348"/>
    <lineage>
        <taxon>Eukaryota</taxon>
        <taxon>Fungi</taxon>
        <taxon>Dikarya</taxon>
        <taxon>Ascomycota</taxon>
        <taxon>Pezizomycotina</taxon>
        <taxon>Sordariomycetes</taxon>
        <taxon>Hypocreomycetidae</taxon>
        <taxon>Glomerellales</taxon>
        <taxon>Glomerellaceae</taxon>
        <taxon>Colletotrichum</taxon>
        <taxon>Colletotrichum graminicola species complex</taxon>
    </lineage>
</organism>
<accession>A0AAD9H3H0</accession>
<evidence type="ECO:0000256" key="1">
    <source>
        <dbReference type="SAM" id="MobiDB-lite"/>
    </source>
</evidence>
<feature type="region of interest" description="Disordered" evidence="1">
    <location>
        <begin position="67"/>
        <end position="121"/>
    </location>
</feature>
<name>A0AAD9H3H0_9PEZI</name>
<sequence length="121" mass="12927">MASALLSGIGGFLAGILWAVAATRRLATCESLTLDRFQSASASHDRGGQSKKHRKRLGRWCVFVAPRSPPPPSSAYPVPSTRASPRRVPCVAAGKPMEPQTLDRENSAGTHPGPMAMRHPE</sequence>
<dbReference type="Proteomes" id="UP001232148">
    <property type="component" value="Unassembled WGS sequence"/>
</dbReference>
<proteinExistence type="predicted"/>
<dbReference type="EMBL" id="MU843098">
    <property type="protein sequence ID" value="KAK2021520.1"/>
    <property type="molecule type" value="Genomic_DNA"/>
</dbReference>
<evidence type="ECO:0000313" key="2">
    <source>
        <dbReference type="EMBL" id="KAK2021520.1"/>
    </source>
</evidence>
<keyword evidence="3" id="KW-1185">Reference proteome</keyword>
<gene>
    <name evidence="2" type="ORF">LX32DRAFT_248615</name>
</gene>
<comment type="caution">
    <text evidence="2">The sequence shown here is derived from an EMBL/GenBank/DDBJ whole genome shotgun (WGS) entry which is preliminary data.</text>
</comment>